<organism evidence="9 10">
    <name type="scientific">Cucumis sativus</name>
    <name type="common">Cucumber</name>
    <dbReference type="NCBI Taxonomy" id="3659"/>
    <lineage>
        <taxon>Eukaryota</taxon>
        <taxon>Viridiplantae</taxon>
        <taxon>Streptophyta</taxon>
        <taxon>Embryophyta</taxon>
        <taxon>Tracheophyta</taxon>
        <taxon>Spermatophyta</taxon>
        <taxon>Magnoliopsida</taxon>
        <taxon>eudicotyledons</taxon>
        <taxon>Gunneridae</taxon>
        <taxon>Pentapetalae</taxon>
        <taxon>rosids</taxon>
        <taxon>fabids</taxon>
        <taxon>Cucurbitales</taxon>
        <taxon>Cucurbitaceae</taxon>
        <taxon>Benincaseae</taxon>
        <taxon>Cucumis</taxon>
    </lineage>
</organism>
<evidence type="ECO:0000313" key="10">
    <source>
        <dbReference type="Proteomes" id="UP000029981"/>
    </source>
</evidence>
<dbReference type="OMA" id="WDNGGTC"/>
<keyword evidence="5" id="KW-1133">Transmembrane helix</keyword>
<keyword evidence="6" id="KW-0472">Membrane</keyword>
<dbReference type="STRING" id="3659.A0A0A0K876"/>
<evidence type="ECO:0000313" key="9">
    <source>
        <dbReference type="EMBL" id="KGN44527.1"/>
    </source>
</evidence>
<protein>
    <submittedName>
        <fullName evidence="9">Uncharacterized protein</fullName>
    </submittedName>
</protein>
<gene>
    <name evidence="9" type="ORF">Csa_7G325190</name>
</gene>
<evidence type="ECO:0000256" key="1">
    <source>
        <dbReference type="ARBA" id="ARBA00004167"/>
    </source>
</evidence>
<proteinExistence type="inferred from homology"/>
<keyword evidence="4" id="KW-0735">Signal-anchor</keyword>
<reference evidence="9 10" key="2">
    <citation type="journal article" date="2009" name="PLoS ONE">
        <title>An integrated genetic and cytogenetic map of the cucumber genome.</title>
        <authorList>
            <person name="Ren Y."/>
            <person name="Zhang Z."/>
            <person name="Liu J."/>
            <person name="Staub J.E."/>
            <person name="Han Y."/>
            <person name="Cheng Z."/>
            <person name="Li X."/>
            <person name="Lu J."/>
            <person name="Miao H."/>
            <person name="Kang H."/>
            <person name="Xie B."/>
            <person name="Gu X."/>
            <person name="Wang X."/>
            <person name="Du Y."/>
            <person name="Jin W."/>
            <person name="Huang S."/>
        </authorList>
    </citation>
    <scope>NUCLEOTIDE SEQUENCE [LARGE SCALE GENOMIC DNA]</scope>
    <source>
        <strain evidence="10">cv. 9930</strain>
    </source>
</reference>
<dbReference type="GO" id="GO:0016413">
    <property type="term" value="F:O-acetyltransferase activity"/>
    <property type="evidence" value="ECO:0000318"/>
    <property type="project" value="GO_Central"/>
</dbReference>
<dbReference type="Gramene" id="KGN44527">
    <property type="protein sequence ID" value="KGN44527"/>
    <property type="gene ID" value="Csa_7G325190"/>
</dbReference>
<reference evidence="9 10" key="4">
    <citation type="journal article" date="2011" name="BMC Genomics">
        <title>RNA-Seq improves annotation of protein-coding genes in the cucumber genome.</title>
        <authorList>
            <person name="Li Z."/>
            <person name="Zhang Z."/>
            <person name="Yan P."/>
            <person name="Huang S."/>
            <person name="Fei Z."/>
            <person name="Lin K."/>
        </authorList>
    </citation>
    <scope>NUCLEOTIDE SEQUENCE [LARGE SCALE GENOMIC DNA]</scope>
    <source>
        <strain evidence="10">cv. 9930</strain>
    </source>
</reference>
<dbReference type="InterPro" id="IPR026057">
    <property type="entry name" value="TBL_C"/>
</dbReference>
<dbReference type="GO" id="GO:0005794">
    <property type="term" value="C:Golgi apparatus"/>
    <property type="evidence" value="ECO:0000318"/>
    <property type="project" value="GO_Central"/>
</dbReference>
<dbReference type="Proteomes" id="UP000029981">
    <property type="component" value="Chromosome 7"/>
</dbReference>
<dbReference type="OrthoDB" id="630188at2759"/>
<reference evidence="9 10" key="3">
    <citation type="journal article" date="2010" name="BMC Genomics">
        <title>Transcriptome sequencing and comparative analysis of cucumber flowers with different sex types.</title>
        <authorList>
            <person name="Guo S."/>
            <person name="Zheng Y."/>
            <person name="Joung J.G."/>
            <person name="Liu S."/>
            <person name="Zhang Z."/>
            <person name="Crasta O.R."/>
            <person name="Sobral B.W."/>
            <person name="Xu Y."/>
            <person name="Huang S."/>
            <person name="Fei Z."/>
        </authorList>
    </citation>
    <scope>NUCLEOTIDE SEQUENCE [LARGE SCALE GENOMIC DNA]</scope>
    <source>
        <strain evidence="10">cv. 9930</strain>
    </source>
</reference>
<dbReference type="InterPro" id="IPR029962">
    <property type="entry name" value="TBL"/>
</dbReference>
<evidence type="ECO:0000259" key="8">
    <source>
        <dbReference type="Pfam" id="PF14416"/>
    </source>
</evidence>
<evidence type="ECO:0000259" key="7">
    <source>
        <dbReference type="Pfam" id="PF13839"/>
    </source>
</evidence>
<feature type="domain" description="Trichome birefringence-like N-terminal" evidence="8">
    <location>
        <begin position="68"/>
        <end position="120"/>
    </location>
</feature>
<dbReference type="EMBL" id="CM002928">
    <property type="protein sequence ID" value="KGN44527.1"/>
    <property type="molecule type" value="Genomic_DNA"/>
</dbReference>
<dbReference type="PANTHER" id="PTHR32285:SF324">
    <property type="entry name" value="PROTEIN TRICHOME BIREFRINGENCE-LIKE 25"/>
    <property type="match status" value="1"/>
</dbReference>
<comment type="similarity">
    <text evidence="2">Belongs to the PC-esterase family. TBL subfamily.</text>
</comment>
<evidence type="ECO:0000256" key="6">
    <source>
        <dbReference type="ARBA" id="ARBA00023136"/>
    </source>
</evidence>
<dbReference type="Pfam" id="PF14416">
    <property type="entry name" value="PMR5N"/>
    <property type="match status" value="1"/>
</dbReference>
<evidence type="ECO:0000256" key="2">
    <source>
        <dbReference type="ARBA" id="ARBA00007727"/>
    </source>
</evidence>
<comment type="subcellular location">
    <subcellularLocation>
        <location evidence="1">Membrane</location>
        <topology evidence="1">Single-pass membrane protein</topology>
    </subcellularLocation>
</comment>
<dbReference type="InterPro" id="IPR025846">
    <property type="entry name" value="TBL_N"/>
</dbReference>
<dbReference type="AlphaFoldDB" id="A0A0A0K876"/>
<dbReference type="PANTHER" id="PTHR32285">
    <property type="entry name" value="PROTEIN TRICHOME BIREFRINGENCE-LIKE 9-RELATED"/>
    <property type="match status" value="1"/>
</dbReference>
<keyword evidence="10" id="KW-1185">Reference proteome</keyword>
<reference evidence="9 10" key="1">
    <citation type="journal article" date="2009" name="Nat. Genet.">
        <title>The genome of the cucumber, Cucumis sativus L.</title>
        <authorList>
            <person name="Huang S."/>
            <person name="Li R."/>
            <person name="Zhang Z."/>
            <person name="Li L."/>
            <person name="Gu X."/>
            <person name="Fan W."/>
            <person name="Lucas W.J."/>
            <person name="Wang X."/>
            <person name="Xie B."/>
            <person name="Ni P."/>
            <person name="Ren Y."/>
            <person name="Zhu H."/>
            <person name="Li J."/>
            <person name="Lin K."/>
            <person name="Jin W."/>
            <person name="Fei Z."/>
            <person name="Li G."/>
            <person name="Staub J."/>
            <person name="Kilian A."/>
            <person name="van der Vossen E.A."/>
            <person name="Wu Y."/>
            <person name="Guo J."/>
            <person name="He J."/>
            <person name="Jia Z."/>
            <person name="Ren Y."/>
            <person name="Tian G."/>
            <person name="Lu Y."/>
            <person name="Ruan J."/>
            <person name="Qian W."/>
            <person name="Wang M."/>
            <person name="Huang Q."/>
            <person name="Li B."/>
            <person name="Xuan Z."/>
            <person name="Cao J."/>
            <person name="Asan"/>
            <person name="Wu Z."/>
            <person name="Zhang J."/>
            <person name="Cai Q."/>
            <person name="Bai Y."/>
            <person name="Zhao B."/>
            <person name="Han Y."/>
            <person name="Li Y."/>
            <person name="Li X."/>
            <person name="Wang S."/>
            <person name="Shi Q."/>
            <person name="Liu S."/>
            <person name="Cho W.K."/>
            <person name="Kim J.Y."/>
            <person name="Xu Y."/>
            <person name="Heller-Uszynska K."/>
            <person name="Miao H."/>
            <person name="Cheng Z."/>
            <person name="Zhang S."/>
            <person name="Wu J."/>
            <person name="Yang Y."/>
            <person name="Kang H."/>
            <person name="Li M."/>
            <person name="Liang H."/>
            <person name="Ren X."/>
            <person name="Shi Z."/>
            <person name="Wen M."/>
            <person name="Jian M."/>
            <person name="Yang H."/>
            <person name="Zhang G."/>
            <person name="Yang Z."/>
            <person name="Chen R."/>
            <person name="Liu S."/>
            <person name="Li J."/>
            <person name="Ma L."/>
            <person name="Liu H."/>
            <person name="Zhou Y."/>
            <person name="Zhao J."/>
            <person name="Fang X."/>
            <person name="Li G."/>
            <person name="Fang L."/>
            <person name="Li Y."/>
            <person name="Liu D."/>
            <person name="Zheng H."/>
            <person name="Zhang Y."/>
            <person name="Qin N."/>
            <person name="Li Z."/>
            <person name="Yang G."/>
            <person name="Yang S."/>
            <person name="Bolund L."/>
            <person name="Kristiansen K."/>
            <person name="Zheng H."/>
            <person name="Li S."/>
            <person name="Zhang X."/>
            <person name="Yang H."/>
            <person name="Wang J."/>
            <person name="Sun R."/>
            <person name="Zhang B."/>
            <person name="Jiang S."/>
            <person name="Wang J."/>
            <person name="Du Y."/>
            <person name="Li S."/>
        </authorList>
    </citation>
    <scope>NUCLEOTIDE SEQUENCE [LARGE SCALE GENOMIC DNA]</scope>
    <source>
        <strain evidence="10">cv. 9930</strain>
    </source>
</reference>
<accession>A0A0A0K876</accession>
<keyword evidence="3" id="KW-0812">Transmembrane</keyword>
<feature type="domain" description="Trichome birefringence-like C-terminal" evidence="7">
    <location>
        <begin position="121"/>
        <end position="410"/>
    </location>
</feature>
<dbReference type="Pfam" id="PF13839">
    <property type="entry name" value="PC-Esterase"/>
    <property type="match status" value="1"/>
</dbReference>
<dbReference type="GO" id="GO:0016020">
    <property type="term" value="C:membrane"/>
    <property type="evidence" value="ECO:0007669"/>
    <property type="project" value="UniProtKB-SubCell"/>
</dbReference>
<dbReference type="eggNOG" id="ENOG502QSJI">
    <property type="taxonomic scope" value="Eukaryota"/>
</dbReference>
<evidence type="ECO:0000256" key="4">
    <source>
        <dbReference type="ARBA" id="ARBA00022968"/>
    </source>
</evidence>
<evidence type="ECO:0000256" key="3">
    <source>
        <dbReference type="ARBA" id="ARBA00022692"/>
    </source>
</evidence>
<evidence type="ECO:0000256" key="5">
    <source>
        <dbReference type="ARBA" id="ARBA00022989"/>
    </source>
</evidence>
<sequence length="418" mass="48537">MKIESHNPFFLRNHMSYVLLKFALFLLLTALSFHIFLSLSFKLVSFPHPPLDSTELAQTQPQNDSRTECDIFVGEWVEDSIGPFYTNESCHFIESHQNCMRNGRPDTGYLHWRWNPVDCELPRFNPAKFLRLMRNKSWAFIGDSIQRNHVQSLLCILSQVEEAIETYHDEEYRSKKWHFQSHNFTLSVIWSPFLTKAVIFEDINGVSSSEIKLRLDELDEEWTSQYKDLDYVVVAGGKWFLKAAIYYENNTVIGCHNCLEKNVTDLGFAYAYRKAISLVFDFIKHSDHKAFVLFRTTIPDHFENGEWFSGGQCNRTVPFKGGEVDMKDVDLVMRNIELEEFDMAVRSGNGKAPTLKLLDTTRLSLLRPDGHPGWYRQFHPFAHGNGKVQTDCLHWCLPGPIDSWNDLLFQLLIHGVRA</sequence>
<dbReference type="KEGG" id="csv:101209033"/>
<name>A0A0A0K876_CUCSA</name>